<dbReference type="Proteomes" id="UP000198796">
    <property type="component" value="Unassembled WGS sequence"/>
</dbReference>
<organism evidence="1 2">
    <name type="scientific">Poseidonocella pacifica</name>
    <dbReference type="NCBI Taxonomy" id="871651"/>
    <lineage>
        <taxon>Bacteria</taxon>
        <taxon>Pseudomonadati</taxon>
        <taxon>Pseudomonadota</taxon>
        <taxon>Alphaproteobacteria</taxon>
        <taxon>Rhodobacterales</taxon>
        <taxon>Roseobacteraceae</taxon>
        <taxon>Poseidonocella</taxon>
    </lineage>
</organism>
<evidence type="ECO:0000313" key="2">
    <source>
        <dbReference type="Proteomes" id="UP000198796"/>
    </source>
</evidence>
<protein>
    <recommendedName>
        <fullName evidence="3">DUF1127 domain-containing protein</fullName>
    </recommendedName>
</protein>
<reference evidence="1 2" key="1">
    <citation type="submission" date="2016-10" db="EMBL/GenBank/DDBJ databases">
        <authorList>
            <person name="de Groot N.N."/>
        </authorList>
    </citation>
    <scope>NUCLEOTIDE SEQUENCE [LARGE SCALE GENOMIC DNA]</scope>
    <source>
        <strain evidence="1 2">DSM 29316</strain>
    </source>
</reference>
<accession>A0A1I0XDM2</accession>
<dbReference type="AlphaFoldDB" id="A0A1I0XDM2"/>
<dbReference type="OrthoDB" id="7867799at2"/>
<keyword evidence="2" id="KW-1185">Reference proteome</keyword>
<sequence length="71" mass="8005">MSYATETPSVTARISTWIEQALRAMARESQAGDHFRQVETLRSLSDEQLAARGLTRGGIARRVFVEHRLAF</sequence>
<gene>
    <name evidence="1" type="ORF">SAMN05421688_2110</name>
</gene>
<name>A0A1I0XDM2_9RHOB</name>
<evidence type="ECO:0000313" key="1">
    <source>
        <dbReference type="EMBL" id="SFA98526.1"/>
    </source>
</evidence>
<evidence type="ECO:0008006" key="3">
    <source>
        <dbReference type="Google" id="ProtNLM"/>
    </source>
</evidence>
<proteinExistence type="predicted"/>
<dbReference type="STRING" id="871651.SAMN05421688_2110"/>
<dbReference type="RefSeq" id="WP_092064240.1">
    <property type="nucleotide sequence ID" value="NZ_FOJU01000003.1"/>
</dbReference>
<dbReference type="EMBL" id="FOJU01000003">
    <property type="protein sequence ID" value="SFA98526.1"/>
    <property type="molecule type" value="Genomic_DNA"/>
</dbReference>